<gene>
    <name evidence="1" type="ORF">DCS_03888</name>
</gene>
<accession>A0A151GIM9</accession>
<proteinExistence type="predicted"/>
<name>A0A151GIM9_DRECN</name>
<organism evidence="1 2">
    <name type="scientific">Drechmeria coniospora</name>
    <name type="common">Nematophagous fungus</name>
    <name type="synonym">Meria coniospora</name>
    <dbReference type="NCBI Taxonomy" id="98403"/>
    <lineage>
        <taxon>Eukaryota</taxon>
        <taxon>Fungi</taxon>
        <taxon>Dikarya</taxon>
        <taxon>Ascomycota</taxon>
        <taxon>Pezizomycotina</taxon>
        <taxon>Sordariomycetes</taxon>
        <taxon>Hypocreomycetidae</taxon>
        <taxon>Hypocreales</taxon>
        <taxon>Ophiocordycipitaceae</taxon>
        <taxon>Drechmeria</taxon>
    </lineage>
</organism>
<dbReference type="AlphaFoldDB" id="A0A151GIM9"/>
<keyword evidence="2" id="KW-1185">Reference proteome</keyword>
<evidence type="ECO:0000313" key="1">
    <source>
        <dbReference type="EMBL" id="KYK56882.1"/>
    </source>
</evidence>
<sequence>MDLTEPIELQLLRSCCVEAERSDLVWFQLEGLHIALSDISSPYLTALIEEIRVSSRALRELADLSQVHHDRVPLILNPLNSILPCLSRSLKDITAHYENRTMSKSNRWRTMYHAMTSEAGGLSLPGRFMAYNRYLNCLRELLVRSPNFDLNMMEKLHRQIMQLREARGIPPSPVQVGPIVRRDTIRSADTDPSIHWAEHIFSHPLPSRTALGRQHMYHRPDPRVSEAAFPYLSSGRNLSDRTIPGGISTFP</sequence>
<dbReference type="STRING" id="98403.A0A151GIM9"/>
<protein>
    <submittedName>
        <fullName evidence="1">Uncharacterized protein</fullName>
    </submittedName>
</protein>
<dbReference type="InParanoid" id="A0A151GIM9"/>
<reference evidence="1 2" key="1">
    <citation type="journal article" date="2016" name="Sci. Rep.">
        <title>Insights into Adaptations to a Near-Obligate Nematode Endoparasitic Lifestyle from the Finished Genome of Drechmeria coniospora.</title>
        <authorList>
            <person name="Zhang L."/>
            <person name="Zhou Z."/>
            <person name="Guo Q."/>
            <person name="Fokkens L."/>
            <person name="Miskei M."/>
            <person name="Pocsi I."/>
            <person name="Zhang W."/>
            <person name="Chen M."/>
            <person name="Wang L."/>
            <person name="Sun Y."/>
            <person name="Donzelli B.G."/>
            <person name="Gibson D.M."/>
            <person name="Nelson D.R."/>
            <person name="Luo J.G."/>
            <person name="Rep M."/>
            <person name="Liu H."/>
            <person name="Yang S."/>
            <person name="Wang J."/>
            <person name="Krasnoff S.B."/>
            <person name="Xu Y."/>
            <person name="Molnar I."/>
            <person name="Lin M."/>
        </authorList>
    </citation>
    <scope>NUCLEOTIDE SEQUENCE [LARGE SCALE GENOMIC DNA]</scope>
    <source>
        <strain evidence="1 2">ARSEF 6962</strain>
    </source>
</reference>
<dbReference type="EMBL" id="LAYC01000002">
    <property type="protein sequence ID" value="KYK56882.1"/>
    <property type="molecule type" value="Genomic_DNA"/>
</dbReference>
<dbReference type="Proteomes" id="UP000076580">
    <property type="component" value="Chromosome 02"/>
</dbReference>
<dbReference type="GeneID" id="63716531"/>
<comment type="caution">
    <text evidence="1">The sequence shown here is derived from an EMBL/GenBank/DDBJ whole genome shotgun (WGS) entry which is preliminary data.</text>
</comment>
<dbReference type="RefSeq" id="XP_040656234.1">
    <property type="nucleotide sequence ID" value="XM_040801201.1"/>
</dbReference>
<evidence type="ECO:0000313" key="2">
    <source>
        <dbReference type="Proteomes" id="UP000076580"/>
    </source>
</evidence>